<feature type="coiled-coil region" evidence="1">
    <location>
        <begin position="412"/>
        <end position="456"/>
    </location>
</feature>
<dbReference type="EMBL" id="KV427611">
    <property type="protein sequence ID" value="KZT09530.1"/>
    <property type="molecule type" value="Genomic_DNA"/>
</dbReference>
<keyword evidence="4" id="KW-1185">Reference proteome</keyword>
<dbReference type="InParanoid" id="A0A165FX64"/>
<evidence type="ECO:0008006" key="5">
    <source>
        <dbReference type="Google" id="ProtNLM"/>
    </source>
</evidence>
<feature type="compositionally biased region" description="Basic and acidic residues" evidence="2">
    <location>
        <begin position="468"/>
        <end position="477"/>
    </location>
</feature>
<dbReference type="GeneID" id="63821048"/>
<dbReference type="Pfam" id="PF03357">
    <property type="entry name" value="Snf7"/>
    <property type="match status" value="1"/>
</dbReference>
<dbReference type="FunCoup" id="A0A165FX64">
    <property type="interactions" value="58"/>
</dbReference>
<organism evidence="3 4">
    <name type="scientific">Laetiporus sulphureus 93-53</name>
    <dbReference type="NCBI Taxonomy" id="1314785"/>
    <lineage>
        <taxon>Eukaryota</taxon>
        <taxon>Fungi</taxon>
        <taxon>Dikarya</taxon>
        <taxon>Basidiomycota</taxon>
        <taxon>Agaricomycotina</taxon>
        <taxon>Agaricomycetes</taxon>
        <taxon>Polyporales</taxon>
        <taxon>Laetiporus</taxon>
    </lineage>
</organism>
<proteinExistence type="predicted"/>
<reference evidence="3 4" key="1">
    <citation type="journal article" date="2016" name="Mol. Biol. Evol.">
        <title>Comparative Genomics of Early-Diverging Mushroom-Forming Fungi Provides Insights into the Origins of Lignocellulose Decay Capabilities.</title>
        <authorList>
            <person name="Nagy L.G."/>
            <person name="Riley R."/>
            <person name="Tritt A."/>
            <person name="Adam C."/>
            <person name="Daum C."/>
            <person name="Floudas D."/>
            <person name="Sun H."/>
            <person name="Yadav J.S."/>
            <person name="Pangilinan J."/>
            <person name="Larsson K.H."/>
            <person name="Matsuura K."/>
            <person name="Barry K."/>
            <person name="Labutti K."/>
            <person name="Kuo R."/>
            <person name="Ohm R.A."/>
            <person name="Bhattacharya S.S."/>
            <person name="Shirouzu T."/>
            <person name="Yoshinaga Y."/>
            <person name="Martin F.M."/>
            <person name="Grigoriev I.V."/>
            <person name="Hibbett D.S."/>
        </authorList>
    </citation>
    <scope>NUCLEOTIDE SEQUENCE [LARGE SCALE GENOMIC DNA]</scope>
    <source>
        <strain evidence="3 4">93-53</strain>
    </source>
</reference>
<dbReference type="OrthoDB" id="10250120at2759"/>
<dbReference type="GO" id="GO:0006900">
    <property type="term" value="P:vesicle budding from membrane"/>
    <property type="evidence" value="ECO:0007669"/>
    <property type="project" value="TreeGrafter"/>
</dbReference>
<sequence length="487" mass="54988">MSPLSNSQLTSLPTYNSLSTSRLKALYSDFSLQKHSNPTSYSSNVEWWRRTLEAVVLRGWPYINQTQSAIPDRLVLHAEGAALSEDFRFEGVGKPLSLPTVISELCAMKAYFSLPEFLSAPQSIYNPGWLPYRIASYVIGKPLWWSLQQLNIMNAEDNTLGHTSYNERWKKVRGDYVVLSLLERAADNVIQRQRRKSDVSLVSSLYNMDSFRREFAGHALEGVVLSDLDLKVLVRYLERDRSIILVQKEVIKFVEGDATQFQGITSVDEGVLELKTAIERLQLQIDSIHVKINERTEQISTSLRIKRKEIALSHLRAKKQLEDLLGKRLNSLDALQSTLLRVEASAGDVEIMKSYESSTVTLRAILAHPSLQRDKIDETMDAMASANADAREIDDAIRVGTEVAVSEAGIDDAELEDELKALIQEEEKETRERVQEEQAQREGAKVQLEREKLTADGLRVPSSIYEGHAVDREDKADSIQAEMQTAH</sequence>
<evidence type="ECO:0000256" key="2">
    <source>
        <dbReference type="SAM" id="MobiDB-lite"/>
    </source>
</evidence>
<dbReference type="Proteomes" id="UP000076871">
    <property type="component" value="Unassembled WGS sequence"/>
</dbReference>
<dbReference type="GO" id="GO:0000815">
    <property type="term" value="C:ESCRT III complex"/>
    <property type="evidence" value="ECO:0007669"/>
    <property type="project" value="TreeGrafter"/>
</dbReference>
<dbReference type="GO" id="GO:0009898">
    <property type="term" value="C:cytoplasmic side of plasma membrane"/>
    <property type="evidence" value="ECO:0007669"/>
    <property type="project" value="TreeGrafter"/>
</dbReference>
<protein>
    <recommendedName>
        <fullName evidence="5">Snf7-domain-containing protein</fullName>
    </recommendedName>
</protein>
<evidence type="ECO:0000313" key="4">
    <source>
        <dbReference type="Proteomes" id="UP000076871"/>
    </source>
</evidence>
<dbReference type="GO" id="GO:0032511">
    <property type="term" value="P:late endosome to vacuole transport via multivesicular body sorting pathway"/>
    <property type="evidence" value="ECO:0007669"/>
    <property type="project" value="TreeGrafter"/>
</dbReference>
<gene>
    <name evidence="3" type="ORF">LAESUDRAFT_646919</name>
</gene>
<dbReference type="GO" id="GO:0005771">
    <property type="term" value="C:multivesicular body"/>
    <property type="evidence" value="ECO:0007669"/>
    <property type="project" value="TreeGrafter"/>
</dbReference>
<dbReference type="PANTHER" id="PTHR22761:SF96">
    <property type="entry name" value="BCDNA.GH08385"/>
    <property type="match status" value="1"/>
</dbReference>
<keyword evidence="1" id="KW-0175">Coiled coil</keyword>
<dbReference type="PANTHER" id="PTHR22761">
    <property type="entry name" value="CHARGED MULTIVESICULAR BODY PROTEIN"/>
    <property type="match status" value="1"/>
</dbReference>
<dbReference type="Pfam" id="PF25880">
    <property type="entry name" value="WHD_CHMP7_1st"/>
    <property type="match status" value="1"/>
</dbReference>
<feature type="region of interest" description="Disordered" evidence="2">
    <location>
        <begin position="467"/>
        <end position="487"/>
    </location>
</feature>
<dbReference type="AlphaFoldDB" id="A0A165FX64"/>
<name>A0A165FX64_9APHY</name>
<evidence type="ECO:0000313" key="3">
    <source>
        <dbReference type="EMBL" id="KZT09530.1"/>
    </source>
</evidence>
<dbReference type="InterPro" id="IPR005024">
    <property type="entry name" value="Snf7_fam"/>
</dbReference>
<evidence type="ECO:0000256" key="1">
    <source>
        <dbReference type="SAM" id="Coils"/>
    </source>
</evidence>
<dbReference type="STRING" id="1314785.A0A165FX64"/>
<dbReference type="RefSeq" id="XP_040767270.1">
    <property type="nucleotide sequence ID" value="XM_040904018.1"/>
</dbReference>
<accession>A0A165FX64</accession>